<dbReference type="Proteomes" id="UP000467214">
    <property type="component" value="Unassembled WGS sequence"/>
</dbReference>
<proteinExistence type="predicted"/>
<evidence type="ECO:0000313" key="2">
    <source>
        <dbReference type="Proteomes" id="UP000467214"/>
    </source>
</evidence>
<dbReference type="InterPro" id="IPR023393">
    <property type="entry name" value="START-like_dom_sf"/>
</dbReference>
<comment type="caution">
    <text evidence="1">The sequence shown here is derived from an EMBL/GenBank/DDBJ whole genome shotgun (WGS) entry which is preliminary data.</text>
</comment>
<reference evidence="1 2" key="1">
    <citation type="submission" date="2019-12" db="EMBL/GenBank/DDBJ databases">
        <title>Neisseriaceae gen. nov. sp. Genome sequencing and assembly.</title>
        <authorList>
            <person name="Liu Z."/>
            <person name="Li A."/>
        </authorList>
    </citation>
    <scope>NUCLEOTIDE SEQUENCE [LARGE SCALE GENOMIC DNA]</scope>
    <source>
        <strain evidence="1 2">B2N2-7</strain>
    </source>
</reference>
<gene>
    <name evidence="1" type="ORF">GQF02_08615</name>
</gene>
<name>A0A845BX01_9NEIS</name>
<keyword evidence="2" id="KW-1185">Reference proteome</keyword>
<evidence type="ECO:0000313" key="1">
    <source>
        <dbReference type="EMBL" id="MXR37033.1"/>
    </source>
</evidence>
<dbReference type="EMBL" id="WSSB01000006">
    <property type="protein sequence ID" value="MXR37033.1"/>
    <property type="molecule type" value="Genomic_DNA"/>
</dbReference>
<dbReference type="SUPFAM" id="SSF55961">
    <property type="entry name" value="Bet v1-like"/>
    <property type="match status" value="1"/>
</dbReference>
<dbReference type="InterPro" id="IPR015075">
    <property type="entry name" value="AtaL"/>
</dbReference>
<dbReference type="RefSeq" id="WP_160796390.1">
    <property type="nucleotide sequence ID" value="NZ_WSSB01000006.1"/>
</dbReference>
<protein>
    <submittedName>
        <fullName evidence="1">DUF1857 family protein</fullName>
    </submittedName>
</protein>
<dbReference type="Gene3D" id="3.30.530.20">
    <property type="match status" value="1"/>
</dbReference>
<sequence>MYFEHLVAVNDPNNPMALQLSRDTLWQGLLRRAEAPLTFVESMDEDVVLESGAGYSERAWAYGQYRVQVRVEIAVLDSVVYRTHPLADNAGGTMSMRIEEPVPGDLFVRFVYDTPVPDEPVDGVDVASYLRSAYQQTDLDLVRQIRKMAETGELA</sequence>
<dbReference type="Pfam" id="PF08982">
    <property type="entry name" value="AtaL"/>
    <property type="match status" value="1"/>
</dbReference>
<accession>A0A845BX01</accession>
<organism evidence="1 2">
    <name type="scientific">Craterilacuibacter sinensis</name>
    <dbReference type="NCBI Taxonomy" id="2686017"/>
    <lineage>
        <taxon>Bacteria</taxon>
        <taxon>Pseudomonadati</taxon>
        <taxon>Pseudomonadota</taxon>
        <taxon>Betaproteobacteria</taxon>
        <taxon>Neisseriales</taxon>
        <taxon>Neisseriaceae</taxon>
        <taxon>Craterilacuibacter</taxon>
    </lineage>
</organism>
<dbReference type="AlphaFoldDB" id="A0A845BX01"/>